<feature type="transmembrane region" description="Helical" evidence="1">
    <location>
        <begin position="17"/>
        <end position="35"/>
    </location>
</feature>
<feature type="transmembrane region" description="Helical" evidence="1">
    <location>
        <begin position="103"/>
        <end position="123"/>
    </location>
</feature>
<accession>A0ABR6BEP9</accession>
<protein>
    <submittedName>
        <fullName evidence="2">Uncharacterized protein</fullName>
    </submittedName>
</protein>
<keyword evidence="1" id="KW-1133">Transmembrane helix</keyword>
<feature type="transmembrane region" description="Helical" evidence="1">
    <location>
        <begin position="214"/>
        <end position="236"/>
    </location>
</feature>
<gene>
    <name evidence="2" type="ORF">BC739_002361</name>
</gene>
<reference evidence="2 3" key="1">
    <citation type="submission" date="2020-08" db="EMBL/GenBank/DDBJ databases">
        <title>Genomic Encyclopedia of Archaeal and Bacterial Type Strains, Phase II (KMG-II): from individual species to whole genera.</title>
        <authorList>
            <person name="Goeker M."/>
        </authorList>
    </citation>
    <scope>NUCLEOTIDE SEQUENCE [LARGE SCALE GENOMIC DNA]</scope>
    <source>
        <strain evidence="2 3">DSM 43850</strain>
    </source>
</reference>
<proteinExistence type="predicted"/>
<feature type="transmembrane region" description="Helical" evidence="1">
    <location>
        <begin position="47"/>
        <end position="70"/>
    </location>
</feature>
<organism evidence="2 3">
    <name type="scientific">Kutzneria viridogrisea</name>
    <dbReference type="NCBI Taxonomy" id="47990"/>
    <lineage>
        <taxon>Bacteria</taxon>
        <taxon>Bacillati</taxon>
        <taxon>Actinomycetota</taxon>
        <taxon>Actinomycetes</taxon>
        <taxon>Pseudonocardiales</taxon>
        <taxon>Pseudonocardiaceae</taxon>
        <taxon>Kutzneria</taxon>
    </lineage>
</organism>
<keyword evidence="1" id="KW-0472">Membrane</keyword>
<dbReference type="EMBL" id="JACJID010000002">
    <property type="protein sequence ID" value="MBA8925162.1"/>
    <property type="molecule type" value="Genomic_DNA"/>
</dbReference>
<dbReference type="RefSeq" id="WP_025359861.1">
    <property type="nucleotide sequence ID" value="NZ_BAAABQ010000006.1"/>
</dbReference>
<name>A0ABR6BEP9_9PSEU</name>
<evidence type="ECO:0000313" key="3">
    <source>
        <dbReference type="Proteomes" id="UP000517916"/>
    </source>
</evidence>
<feature type="transmembrane region" description="Helical" evidence="1">
    <location>
        <begin position="285"/>
        <end position="304"/>
    </location>
</feature>
<keyword evidence="1" id="KW-0812">Transmembrane</keyword>
<evidence type="ECO:0000256" key="1">
    <source>
        <dbReference type="SAM" id="Phobius"/>
    </source>
</evidence>
<dbReference type="Proteomes" id="UP000517916">
    <property type="component" value="Unassembled WGS sequence"/>
</dbReference>
<feature type="transmembrane region" description="Helical" evidence="1">
    <location>
        <begin position="77"/>
        <end position="97"/>
    </location>
</feature>
<sequence>MGLPVGRDPAGRARAELFLISAVVTVLVTRGYLAATGYPKIGGDSGLHVAHVLFGGILMLVAMLLVLLTFGSAAERLASLLGGIGFGLFIDELGKFLTSDNNYFFQPAIALMYVIFVIAFLAVRLAPPPRQPQPEVCLGYAYTALADASLGRLDTVHRRHALELLAGCEQDSEVTAVVELLSRERAVPEGRVTRAGRWLLRTTQRLLLTRVAQWLVIAVFVLQAIALIADVVVSVVEQDPGVSTSSNFVDWATALTGLAVGALSVAGVVQLIGRKRLAALRTFHLAMLVSLLIGQVFLFAESQFNALPDLVFNLLVLAALRLTLSAYEARAAAGS</sequence>
<evidence type="ECO:0000313" key="2">
    <source>
        <dbReference type="EMBL" id="MBA8925162.1"/>
    </source>
</evidence>
<keyword evidence="3" id="KW-1185">Reference proteome</keyword>
<comment type="caution">
    <text evidence="2">The sequence shown here is derived from an EMBL/GenBank/DDBJ whole genome shotgun (WGS) entry which is preliminary data.</text>
</comment>
<feature type="transmembrane region" description="Helical" evidence="1">
    <location>
        <begin position="248"/>
        <end position="273"/>
    </location>
</feature>